<organism evidence="1 2">
    <name type="scientific">Eretmocerus hayati</name>
    <dbReference type="NCBI Taxonomy" id="131215"/>
    <lineage>
        <taxon>Eukaryota</taxon>
        <taxon>Metazoa</taxon>
        <taxon>Ecdysozoa</taxon>
        <taxon>Arthropoda</taxon>
        <taxon>Hexapoda</taxon>
        <taxon>Insecta</taxon>
        <taxon>Pterygota</taxon>
        <taxon>Neoptera</taxon>
        <taxon>Endopterygota</taxon>
        <taxon>Hymenoptera</taxon>
        <taxon>Apocrita</taxon>
        <taxon>Proctotrupomorpha</taxon>
        <taxon>Chalcidoidea</taxon>
        <taxon>Aphelinidae</taxon>
        <taxon>Aphelininae</taxon>
        <taxon>Eretmocerus</taxon>
    </lineage>
</organism>
<gene>
    <name evidence="1" type="ORF">QAD02_010767</name>
</gene>
<name>A0ACC2NWK6_9HYME</name>
<evidence type="ECO:0000313" key="2">
    <source>
        <dbReference type="Proteomes" id="UP001239111"/>
    </source>
</evidence>
<dbReference type="Proteomes" id="UP001239111">
    <property type="component" value="Chromosome 2"/>
</dbReference>
<sequence length="168" mass="19562">MDLKDFFQADIQETKDYLSSIAAVDERNRKTLVEILMHSLRRIRCENRGNLQPQLGISGCRVRELKNNINNLELQLQILARERFEIAKELSSKLDELSDKLDRQQTEVKDGNISSDEVILKLQSEVQEKIEKYSDSQQRNSRMMKSIQKEKNELAEVLETALSKLKII</sequence>
<dbReference type="EMBL" id="CM056742">
    <property type="protein sequence ID" value="KAJ8674981.1"/>
    <property type="molecule type" value="Genomic_DNA"/>
</dbReference>
<proteinExistence type="predicted"/>
<accession>A0ACC2NWK6</accession>
<comment type="caution">
    <text evidence="1">The sequence shown here is derived from an EMBL/GenBank/DDBJ whole genome shotgun (WGS) entry which is preliminary data.</text>
</comment>
<protein>
    <submittedName>
        <fullName evidence="1">Uncharacterized protein</fullName>
    </submittedName>
</protein>
<keyword evidence="2" id="KW-1185">Reference proteome</keyword>
<evidence type="ECO:0000313" key="1">
    <source>
        <dbReference type="EMBL" id="KAJ8674981.1"/>
    </source>
</evidence>
<reference evidence="1" key="1">
    <citation type="submission" date="2023-04" db="EMBL/GenBank/DDBJ databases">
        <title>A chromosome-level genome assembly of the parasitoid wasp Eretmocerus hayati.</title>
        <authorList>
            <person name="Zhong Y."/>
            <person name="Liu S."/>
            <person name="Liu Y."/>
        </authorList>
    </citation>
    <scope>NUCLEOTIDE SEQUENCE</scope>
    <source>
        <strain evidence="1">ZJU_SS_LIU_2023</strain>
    </source>
</reference>